<reference evidence="2" key="1">
    <citation type="submission" date="2010-08" db="EMBL/GenBank/DDBJ databases">
        <authorList>
            <consortium name="Caenorhabditis japonica Sequencing Consortium"/>
            <person name="Wilson R.K."/>
        </authorList>
    </citation>
    <scope>NUCLEOTIDE SEQUENCE [LARGE SCALE GENOMIC DNA]</scope>
    <source>
        <strain evidence="2">DF5081</strain>
    </source>
</reference>
<accession>A0A8R1EA81</accession>
<dbReference type="Proteomes" id="UP000005237">
    <property type="component" value="Unassembled WGS sequence"/>
</dbReference>
<organism evidence="1 2">
    <name type="scientific">Caenorhabditis japonica</name>
    <dbReference type="NCBI Taxonomy" id="281687"/>
    <lineage>
        <taxon>Eukaryota</taxon>
        <taxon>Metazoa</taxon>
        <taxon>Ecdysozoa</taxon>
        <taxon>Nematoda</taxon>
        <taxon>Chromadorea</taxon>
        <taxon>Rhabditida</taxon>
        <taxon>Rhabditina</taxon>
        <taxon>Rhabditomorpha</taxon>
        <taxon>Rhabditoidea</taxon>
        <taxon>Rhabditidae</taxon>
        <taxon>Peloderinae</taxon>
        <taxon>Caenorhabditis</taxon>
    </lineage>
</organism>
<proteinExistence type="predicted"/>
<reference evidence="1" key="2">
    <citation type="submission" date="2022-06" db="UniProtKB">
        <authorList>
            <consortium name="EnsemblMetazoa"/>
        </authorList>
    </citation>
    <scope>IDENTIFICATION</scope>
    <source>
        <strain evidence="1">DF5081</strain>
    </source>
</reference>
<evidence type="ECO:0000313" key="2">
    <source>
        <dbReference type="Proteomes" id="UP000005237"/>
    </source>
</evidence>
<evidence type="ECO:0000313" key="1">
    <source>
        <dbReference type="EnsemblMetazoa" id="CJA31964.1"/>
    </source>
</evidence>
<protein>
    <submittedName>
        <fullName evidence="1">Uncharacterized protein</fullName>
    </submittedName>
</protein>
<keyword evidence="2" id="KW-1185">Reference proteome</keyword>
<name>A0A8R1EA81_CAEJA</name>
<dbReference type="AlphaFoldDB" id="A0A8R1EA81"/>
<sequence>MKVTIKKREQHANQLIVVLEEPWETASAGGIKETKTSTVDTSCESRVRKLEQSSSYSIVKRASSKESVIHSGKPPLQKQASLEGRFRMDESWSAVECRRRSASTDRASLRLRASQEEICTGFWSTSKGESTRKTMIQKAKSVESMSFNANASTTINADMFSNLQHESMGLGTSKEIASERREIVAAAFGISTHSLERLLNHVAEIDWQNVTMLDSQKETLSVNLHALTSAPVTLDIPSVLGKIIAPAEQEANLDVLMRDKSEARAAAQLREFAVEVTSREVALGSMSQLEQAAFMSLLITVVSRCDLRTIATSNVSANTEIFYDIAEEKWVRVE</sequence>
<dbReference type="EnsemblMetazoa" id="CJA31964.1">
    <property type="protein sequence ID" value="CJA31964.1"/>
    <property type="gene ID" value="WBGene00207811"/>
</dbReference>